<evidence type="ECO:0000256" key="4">
    <source>
        <dbReference type="SAM" id="MobiDB-lite"/>
    </source>
</evidence>
<dbReference type="FunFam" id="2.130.10.10:FF:000284">
    <property type="entry name" value="protein NEDD1 isoform X1"/>
    <property type="match status" value="1"/>
</dbReference>
<evidence type="ECO:0000313" key="6">
    <source>
        <dbReference type="RefSeq" id="XP_026549865.1"/>
    </source>
</evidence>
<accession>A0A6J1W3I5</accession>
<dbReference type="RefSeq" id="XP_026549865.1">
    <property type="nucleotide sequence ID" value="XM_026694080.1"/>
</dbReference>
<dbReference type="Gene3D" id="2.130.10.10">
    <property type="entry name" value="YVTN repeat-like/Quinoprotein amine dehydrogenase"/>
    <property type="match status" value="2"/>
</dbReference>
<dbReference type="PROSITE" id="PS00678">
    <property type="entry name" value="WD_REPEATS_1"/>
    <property type="match status" value="1"/>
</dbReference>
<dbReference type="PANTHER" id="PTHR44414:SF1">
    <property type="entry name" value="PROTEIN NEDD1"/>
    <property type="match status" value="1"/>
</dbReference>
<dbReference type="PROSITE" id="PS50082">
    <property type="entry name" value="WD_REPEATS_2"/>
    <property type="match status" value="1"/>
</dbReference>
<keyword evidence="1 3" id="KW-0853">WD repeat</keyword>
<organism evidence="5 7">
    <name type="scientific">Notechis scutatus</name>
    <name type="common">mainland tiger snake</name>
    <dbReference type="NCBI Taxonomy" id="8663"/>
    <lineage>
        <taxon>Eukaryota</taxon>
        <taxon>Metazoa</taxon>
        <taxon>Chordata</taxon>
        <taxon>Craniata</taxon>
        <taxon>Vertebrata</taxon>
        <taxon>Euteleostomi</taxon>
        <taxon>Lepidosauria</taxon>
        <taxon>Squamata</taxon>
        <taxon>Bifurcata</taxon>
        <taxon>Unidentata</taxon>
        <taxon>Episquamata</taxon>
        <taxon>Toxicofera</taxon>
        <taxon>Serpentes</taxon>
        <taxon>Colubroidea</taxon>
        <taxon>Elapidae</taxon>
        <taxon>Hydrophiinae</taxon>
        <taxon>Notechis</taxon>
    </lineage>
</organism>
<dbReference type="GO" id="GO:0005814">
    <property type="term" value="C:centriole"/>
    <property type="evidence" value="ECO:0007669"/>
    <property type="project" value="TreeGrafter"/>
</dbReference>
<sequence>MQEGIRFASSGDDDVKIWDSSSITVVDQFSPHASSHPVNSVCWGSNNNFLVTTSAVGDKIVVSNCKGKPVPLFELAEGTKQTCISLSSNSMYIASGGIDGTVNIWDLKYRKLHRSLKDHREEITCVSFNWNDCYVASGSMSGEIILHSIATNLSSTPFGHGTTQPIRHLKYSPFKKALLGSVSDSGTVTLWDVNSQTPYHNFENAHKAPAYEICFSPISELLLVTVGLDKRIILYDTASKRQLRTLVAETPLTAVEFMPEGTSLTIGSSRGKIYHYDLRKLTAPVKSVSAHKTSVKCITLQNCNSFSKSSHKTGSSKQTCKKGIQNVGILKNLTSNVPTTFLPQSMPSNEVKGSDAIPDKSGLTQSSSLDVIPSKEMDHGNTSNSSNFEDLGRNSLGDLFSPLRDDIVACKTNEDVPGKNDGLDFQSYLLSMDFLSQFNTALPARKNPAGSNPHIVHSSPFNIFSGSPIKEENEHPDIDAKKTNHGKQESNEHIKQLNSGSESSALNTPPVANLIKSPDSRERLIKNIQTQLLYESPINGTTSTGPKITSNITSGVASTLSEKIVDTIGNSRLNAPLSSIQIHFIQNMIQETLDDFREACHRDIVNLQVEMIKQFHVQLNEMHALLERYSINDSLVAEIERLREENKRLQTHF</sequence>
<dbReference type="GO" id="GO:0005737">
    <property type="term" value="C:cytoplasm"/>
    <property type="evidence" value="ECO:0007669"/>
    <property type="project" value="TreeGrafter"/>
</dbReference>
<dbReference type="GO" id="GO:0043015">
    <property type="term" value="F:gamma-tubulin binding"/>
    <property type="evidence" value="ECO:0007669"/>
    <property type="project" value="TreeGrafter"/>
</dbReference>
<evidence type="ECO:0000313" key="7">
    <source>
        <dbReference type="RefSeq" id="XP_026549872.1"/>
    </source>
</evidence>
<dbReference type="Pfam" id="PF00400">
    <property type="entry name" value="WD40"/>
    <property type="match status" value="4"/>
</dbReference>
<feature type="region of interest" description="Disordered" evidence="4">
    <location>
        <begin position="452"/>
        <end position="515"/>
    </location>
</feature>
<dbReference type="SMART" id="SM00320">
    <property type="entry name" value="WD40"/>
    <property type="match status" value="6"/>
</dbReference>
<dbReference type="InterPro" id="IPR015943">
    <property type="entry name" value="WD40/YVTN_repeat-like_dom_sf"/>
</dbReference>
<dbReference type="InterPro" id="IPR001680">
    <property type="entry name" value="WD40_rpt"/>
</dbReference>
<dbReference type="Proteomes" id="UP000504612">
    <property type="component" value="Unplaced"/>
</dbReference>
<dbReference type="CTD" id="121441"/>
<dbReference type="AlphaFoldDB" id="A0A6J1W3I5"/>
<keyword evidence="5" id="KW-1185">Reference proteome</keyword>
<dbReference type="InterPro" id="IPR036322">
    <property type="entry name" value="WD40_repeat_dom_sf"/>
</dbReference>
<dbReference type="GO" id="GO:0036064">
    <property type="term" value="C:ciliary basal body"/>
    <property type="evidence" value="ECO:0007669"/>
    <property type="project" value="TreeGrafter"/>
</dbReference>
<dbReference type="CDD" id="cd00200">
    <property type="entry name" value="WD40"/>
    <property type="match status" value="1"/>
</dbReference>
<reference evidence="6 7" key="1">
    <citation type="submission" date="2025-04" db="UniProtKB">
        <authorList>
            <consortium name="RefSeq"/>
        </authorList>
    </citation>
    <scope>IDENTIFICATION</scope>
</reference>
<evidence type="ECO:0000256" key="3">
    <source>
        <dbReference type="PROSITE-ProRule" id="PRU00221"/>
    </source>
</evidence>
<dbReference type="GeneID" id="113431808"/>
<dbReference type="RefSeq" id="XP_026549872.1">
    <property type="nucleotide sequence ID" value="XM_026694087.1"/>
</dbReference>
<dbReference type="PANTHER" id="PTHR44414">
    <property type="entry name" value="PROTEIN NEDD1"/>
    <property type="match status" value="1"/>
</dbReference>
<dbReference type="GO" id="GO:0005813">
    <property type="term" value="C:centrosome"/>
    <property type="evidence" value="ECO:0007669"/>
    <property type="project" value="TreeGrafter"/>
</dbReference>
<dbReference type="GO" id="GO:0000922">
    <property type="term" value="C:spindle pole"/>
    <property type="evidence" value="ECO:0007669"/>
    <property type="project" value="TreeGrafter"/>
</dbReference>
<feature type="compositionally biased region" description="Basic and acidic residues" evidence="4">
    <location>
        <begin position="469"/>
        <end position="495"/>
    </location>
</feature>
<feature type="compositionally biased region" description="Polar residues" evidence="4">
    <location>
        <begin position="496"/>
        <end position="507"/>
    </location>
</feature>
<keyword evidence="2" id="KW-0677">Repeat</keyword>
<feature type="repeat" description="WD" evidence="3">
    <location>
        <begin position="82"/>
        <end position="115"/>
    </location>
</feature>
<dbReference type="SUPFAM" id="SSF50978">
    <property type="entry name" value="WD40 repeat-like"/>
    <property type="match status" value="1"/>
</dbReference>
<proteinExistence type="predicted"/>
<gene>
    <name evidence="6 7" type="primary">NEDD1</name>
</gene>
<name>A0A6J1W3I5_9SAUR</name>
<dbReference type="GO" id="GO:0007020">
    <property type="term" value="P:microtubule nucleation"/>
    <property type="evidence" value="ECO:0007669"/>
    <property type="project" value="TreeGrafter"/>
</dbReference>
<feature type="region of interest" description="Disordered" evidence="4">
    <location>
        <begin position="340"/>
        <end position="367"/>
    </location>
</feature>
<evidence type="ECO:0000256" key="1">
    <source>
        <dbReference type="ARBA" id="ARBA00022574"/>
    </source>
</evidence>
<dbReference type="KEGG" id="nss:113431808"/>
<evidence type="ECO:0000256" key="2">
    <source>
        <dbReference type="ARBA" id="ARBA00022737"/>
    </source>
</evidence>
<evidence type="ECO:0000313" key="5">
    <source>
        <dbReference type="Proteomes" id="UP000504612"/>
    </source>
</evidence>
<dbReference type="FunFam" id="2.130.10.10:FF:000726">
    <property type="entry name" value="Neural precursor cell-expressed, developmentally down-regulated 1"/>
    <property type="match status" value="1"/>
</dbReference>
<protein>
    <submittedName>
        <fullName evidence="6 7">Protein NEDD1</fullName>
    </submittedName>
</protein>
<dbReference type="GO" id="GO:0000278">
    <property type="term" value="P:mitotic cell cycle"/>
    <property type="evidence" value="ECO:0007669"/>
    <property type="project" value="TreeGrafter"/>
</dbReference>
<dbReference type="InterPro" id="IPR019775">
    <property type="entry name" value="WD40_repeat_CS"/>
</dbReference>
<dbReference type="InterPro" id="IPR052818">
    <property type="entry name" value="NEDD1_Spindle_Assembly"/>
</dbReference>